<reference evidence="2" key="2">
    <citation type="submission" date="2019-06" db="EMBL/GenBank/DDBJ databases">
        <title>Genomics analysis of Aphanomyces spp. identifies a new class of oomycete effector associated with host adaptation.</title>
        <authorList>
            <person name="Gaulin E."/>
        </authorList>
    </citation>
    <scope>NUCLEOTIDE SEQUENCE</scope>
    <source>
        <strain evidence="2">CBS 578.67</strain>
    </source>
</reference>
<dbReference type="EMBL" id="CAADRA010005152">
    <property type="protein sequence ID" value="VFT86100.1"/>
    <property type="molecule type" value="Genomic_DNA"/>
</dbReference>
<dbReference type="AlphaFoldDB" id="A0A485KMJ0"/>
<evidence type="ECO:0000313" key="2">
    <source>
        <dbReference type="EMBL" id="KAF0700262.1"/>
    </source>
</evidence>
<dbReference type="InterPro" id="IPR036871">
    <property type="entry name" value="PX_dom_sf"/>
</dbReference>
<proteinExistence type="predicted"/>
<organism evidence="3 4">
    <name type="scientific">Aphanomyces stellatus</name>
    <dbReference type="NCBI Taxonomy" id="120398"/>
    <lineage>
        <taxon>Eukaryota</taxon>
        <taxon>Sar</taxon>
        <taxon>Stramenopiles</taxon>
        <taxon>Oomycota</taxon>
        <taxon>Saprolegniomycetes</taxon>
        <taxon>Saprolegniales</taxon>
        <taxon>Verrucalvaceae</taxon>
        <taxon>Aphanomyces</taxon>
    </lineage>
</organism>
<dbReference type="PROSITE" id="PS50195">
    <property type="entry name" value="PX"/>
    <property type="match status" value="1"/>
</dbReference>
<evidence type="ECO:0000259" key="1">
    <source>
        <dbReference type="PROSITE" id="PS50195"/>
    </source>
</evidence>
<protein>
    <submittedName>
        <fullName evidence="3">Aste57867_9217 protein</fullName>
    </submittedName>
</protein>
<dbReference type="EMBL" id="VJMH01005131">
    <property type="protein sequence ID" value="KAF0700262.1"/>
    <property type="molecule type" value="Genomic_DNA"/>
</dbReference>
<dbReference type="GO" id="GO:0035091">
    <property type="term" value="F:phosphatidylinositol binding"/>
    <property type="evidence" value="ECO:0007669"/>
    <property type="project" value="InterPro"/>
</dbReference>
<evidence type="ECO:0000313" key="4">
    <source>
        <dbReference type="Proteomes" id="UP000332933"/>
    </source>
</evidence>
<dbReference type="SUPFAM" id="SSF64268">
    <property type="entry name" value="PX domain"/>
    <property type="match status" value="1"/>
</dbReference>
<reference evidence="3 4" key="1">
    <citation type="submission" date="2019-03" db="EMBL/GenBank/DDBJ databases">
        <authorList>
            <person name="Gaulin E."/>
            <person name="Dumas B."/>
        </authorList>
    </citation>
    <scope>NUCLEOTIDE SEQUENCE [LARGE SCALE GENOMIC DNA]</scope>
    <source>
        <strain evidence="3">CBS 568.67</strain>
    </source>
</reference>
<keyword evidence="4" id="KW-1185">Reference proteome</keyword>
<dbReference type="InterPro" id="IPR001683">
    <property type="entry name" value="PX_dom"/>
</dbReference>
<gene>
    <name evidence="3" type="primary">Aste57867_9217</name>
    <name evidence="2" type="ORF">As57867_009181</name>
    <name evidence="3" type="ORF">ASTE57867_9217</name>
</gene>
<name>A0A485KMJ0_9STRA</name>
<accession>A0A485KMJ0</accession>
<dbReference type="Proteomes" id="UP000332933">
    <property type="component" value="Unassembled WGS sequence"/>
</dbReference>
<evidence type="ECO:0000313" key="3">
    <source>
        <dbReference type="EMBL" id="VFT86100.1"/>
    </source>
</evidence>
<dbReference type="Gene3D" id="3.30.1520.10">
    <property type="entry name" value="Phox-like domain"/>
    <property type="match status" value="1"/>
</dbReference>
<feature type="domain" description="PX" evidence="1">
    <location>
        <begin position="5"/>
        <end position="136"/>
    </location>
</feature>
<sequence length="173" mass="18877">MVVLVQTLSPVQASIVSVATLGRITLYVMRVSHGGRTWNVAHRFSAFRDLMLALRAMAATCAASKSCETCQQVLALSIAFPTRQIFHSEALERRRLHLLQIFLKHLVVSTQGLLPDRKCRIAPAVRAFLGVDDVHALALSHHVAPKGNHANELHGATPSEIYIPSSLASTIDP</sequence>